<organism evidence="1 2">
    <name type="scientific">Limosilactobacillus mucosae</name>
    <name type="common">Lactobacillus mucosae</name>
    <dbReference type="NCBI Taxonomy" id="97478"/>
    <lineage>
        <taxon>Bacteria</taxon>
        <taxon>Bacillati</taxon>
        <taxon>Bacillota</taxon>
        <taxon>Bacilli</taxon>
        <taxon>Lactobacillales</taxon>
        <taxon>Lactobacillaceae</taxon>
        <taxon>Limosilactobacillus</taxon>
    </lineage>
</organism>
<dbReference type="EMBL" id="JAQOND010000032">
    <property type="protein sequence ID" value="MDC2828439.1"/>
    <property type="molecule type" value="Genomic_DNA"/>
</dbReference>
<dbReference type="AlphaFoldDB" id="A0AAJ1HPR0"/>
<evidence type="ECO:0000313" key="1">
    <source>
        <dbReference type="EMBL" id="MDC2828439.1"/>
    </source>
</evidence>
<protein>
    <submittedName>
        <fullName evidence="1">Uncharacterized protein</fullName>
    </submittedName>
</protein>
<name>A0AAJ1HPR0_LIMMU</name>
<accession>A0AAJ1HPR0</accession>
<dbReference type="Proteomes" id="UP001218021">
    <property type="component" value="Unassembled WGS sequence"/>
</dbReference>
<reference evidence="1" key="1">
    <citation type="submission" date="2023-01" db="EMBL/GenBank/DDBJ databases">
        <title>Genome analysis of 13 Lactobacillus isolated from gut of wild boar.</title>
        <authorList>
            <person name="Papp P."/>
            <person name="Libisch B."/>
            <person name="Nagy T."/>
            <person name="Olasz F."/>
        </authorList>
    </citation>
    <scope>NUCLEOTIDE SEQUENCE</scope>
    <source>
        <strain evidence="1">F108</strain>
    </source>
</reference>
<gene>
    <name evidence="1" type="ORF">PO158_09120</name>
</gene>
<proteinExistence type="predicted"/>
<dbReference type="RefSeq" id="WP_272207389.1">
    <property type="nucleotide sequence ID" value="NZ_JAQONC010000001.1"/>
</dbReference>
<evidence type="ECO:0000313" key="2">
    <source>
        <dbReference type="Proteomes" id="UP001218021"/>
    </source>
</evidence>
<sequence length="176" mass="19891">MELTRARVLEASDVLMAKLDEEAMIVNDLHDIHSNTTLSRLAELKQRISATTHLMMILSANRAGYNYWKEDFGNADVPDVTELMISISQHPIVHDVLERSMVGVPYVSESDYVRLINAIKEGYMLRFGKTIQGQAEAGWTRETGTFATKAEKEQARKKRQQADLAQSTGELIFDVF</sequence>
<comment type="caution">
    <text evidence="1">The sequence shown here is derived from an EMBL/GenBank/DDBJ whole genome shotgun (WGS) entry which is preliminary data.</text>
</comment>